<dbReference type="PROSITE" id="PS50866">
    <property type="entry name" value="GOLD"/>
    <property type="match status" value="1"/>
</dbReference>
<dbReference type="InterPro" id="IPR011074">
    <property type="entry name" value="CRAL/TRIO_N_dom"/>
</dbReference>
<dbReference type="AlphaFoldDB" id="A0A023GJL3"/>
<dbReference type="PANTHER" id="PTHR23324">
    <property type="entry name" value="SEC14 RELATED PROTEIN"/>
    <property type="match status" value="1"/>
</dbReference>
<dbReference type="InterPro" id="IPR036598">
    <property type="entry name" value="GOLD_dom_sf"/>
</dbReference>
<dbReference type="InterPro" id="IPR051064">
    <property type="entry name" value="SEC14/CRAL-TRIO_domain"/>
</dbReference>
<dbReference type="PRINTS" id="PR00180">
    <property type="entry name" value="CRETINALDHBP"/>
</dbReference>
<proteinExistence type="evidence at transcript level"/>
<dbReference type="InterPro" id="IPR036865">
    <property type="entry name" value="CRAL-TRIO_dom_sf"/>
</dbReference>
<dbReference type="GO" id="GO:0005737">
    <property type="term" value="C:cytoplasm"/>
    <property type="evidence" value="ECO:0007669"/>
    <property type="project" value="TreeGrafter"/>
</dbReference>
<dbReference type="InterPro" id="IPR001251">
    <property type="entry name" value="CRAL-TRIO_dom"/>
</dbReference>
<evidence type="ECO:0000259" key="1">
    <source>
        <dbReference type="PROSITE" id="PS50191"/>
    </source>
</evidence>
<organism evidence="3">
    <name type="scientific">Amblyomma triste</name>
    <name type="common">Neotropical tick</name>
    <dbReference type="NCBI Taxonomy" id="251400"/>
    <lineage>
        <taxon>Eukaryota</taxon>
        <taxon>Metazoa</taxon>
        <taxon>Ecdysozoa</taxon>
        <taxon>Arthropoda</taxon>
        <taxon>Chelicerata</taxon>
        <taxon>Arachnida</taxon>
        <taxon>Acari</taxon>
        <taxon>Parasitiformes</taxon>
        <taxon>Ixodida</taxon>
        <taxon>Ixodoidea</taxon>
        <taxon>Ixodidae</taxon>
        <taxon>Amblyomminae</taxon>
        <taxon>Amblyomma</taxon>
    </lineage>
</organism>
<evidence type="ECO:0000259" key="2">
    <source>
        <dbReference type="PROSITE" id="PS50866"/>
    </source>
</evidence>
<feature type="domain" description="CRAL-TRIO" evidence="1">
    <location>
        <begin position="65"/>
        <end position="241"/>
    </location>
</feature>
<dbReference type="SMART" id="SM01100">
    <property type="entry name" value="CRAL_TRIO_N"/>
    <property type="match status" value="1"/>
</dbReference>
<dbReference type="Gene3D" id="3.40.525.10">
    <property type="entry name" value="CRAL-TRIO lipid binding domain"/>
    <property type="match status" value="1"/>
</dbReference>
<dbReference type="EMBL" id="GBBM01001299">
    <property type="protein sequence ID" value="JAC34119.1"/>
    <property type="molecule type" value="mRNA"/>
</dbReference>
<dbReference type="InterPro" id="IPR036273">
    <property type="entry name" value="CRAL/TRIO_N_dom_sf"/>
</dbReference>
<dbReference type="SMART" id="SM00516">
    <property type="entry name" value="SEC14"/>
    <property type="match status" value="1"/>
</dbReference>
<dbReference type="PROSITE" id="PS50191">
    <property type="entry name" value="CRAL_TRIO"/>
    <property type="match status" value="1"/>
</dbReference>
<dbReference type="InterPro" id="IPR009038">
    <property type="entry name" value="GOLD_dom"/>
</dbReference>
<dbReference type="SUPFAM" id="SSF52087">
    <property type="entry name" value="CRAL/TRIO domain"/>
    <property type="match status" value="1"/>
</dbReference>
<dbReference type="Pfam" id="PF03765">
    <property type="entry name" value="CRAL_TRIO_N"/>
    <property type="match status" value="1"/>
</dbReference>
<dbReference type="Gene3D" id="2.60.120.680">
    <property type="entry name" value="GOLD domain"/>
    <property type="match status" value="1"/>
</dbReference>
<evidence type="ECO:0000313" key="3">
    <source>
        <dbReference type="EMBL" id="JAC34119.1"/>
    </source>
</evidence>
<reference evidence="3" key="1">
    <citation type="submission" date="2014-03" db="EMBL/GenBank/DDBJ databases">
        <title>The sialotranscriptome of Amblyomma triste, Amblyomma parvum and Amblyomma cajennense ticks, uncovered by 454-based RNA-seq.</title>
        <authorList>
            <person name="Garcia G.R."/>
            <person name="Gardinassi L.G."/>
            <person name="Ribeiro J.M."/>
            <person name="Anatriello E."/>
            <person name="Ferreira B.R."/>
            <person name="Moreira H.N."/>
            <person name="Mafra C."/>
            <person name="Olegario M.M."/>
            <person name="Szabo P.J."/>
            <person name="Miranda-Santos I.K."/>
            <person name="Maruyama S.R."/>
        </authorList>
    </citation>
    <scope>NUCLEOTIDE SEQUENCE</scope>
    <source>
        <strain evidence="3">Mato Grasso do Sul</strain>
        <tissue evidence="3">Salivary glands</tissue>
    </source>
</reference>
<dbReference type="Pfam" id="PF00650">
    <property type="entry name" value="CRAL_TRIO"/>
    <property type="match status" value="1"/>
</dbReference>
<sequence length="399" mass="44797">RERAALDQFREATADLSPPCREDWYLLKWLRARKFDTDEAKKMLREHIAWRKKNQVDSILDDYQAPTVFTKYCPGGVAECSPDGRPVLIVPVGQGDFKGLLEAAPKADLLRHCIFLLESLEDLKRKLTLQHGGRLIQTMYVVSDMEGFSFWQLSSIEVVSAITETVRMYEDNYPEILEEAYLVNAPSLFPMLWNIVKPLLTERTTSKIHIFGKEGWRELLAARWDVERLPAHWGGRLRGPDGDGRCTHMICPGGPVPDNFRRKWADTGNSKSHTVAAGSCWTLPVSVPKAGSELRWRFGTASGEVTFAVRFRPSGSAEDSGYVRDLVEPKRVAFSRHAPHSGSVCCHEPGTYELVFDNSFSWLTRKELSYSVELLPPPSDGTVLTNGVSPTKDSVVAAD</sequence>
<name>A0A023GJL3_AMBTT</name>
<accession>A0A023GJL3</accession>
<feature type="domain" description="GOLD" evidence="2">
    <location>
        <begin position="244"/>
        <end position="374"/>
    </location>
</feature>
<feature type="non-terminal residue" evidence="3">
    <location>
        <position position="1"/>
    </location>
</feature>
<dbReference type="CDD" id="cd00170">
    <property type="entry name" value="SEC14"/>
    <property type="match status" value="1"/>
</dbReference>
<dbReference type="SUPFAM" id="SSF101576">
    <property type="entry name" value="Supernatant protein factor (SPF), C-terminal domain"/>
    <property type="match status" value="1"/>
</dbReference>
<evidence type="ECO:0008006" key="4">
    <source>
        <dbReference type="Google" id="ProtNLM"/>
    </source>
</evidence>
<dbReference type="SUPFAM" id="SSF46938">
    <property type="entry name" value="CRAL/TRIO N-terminal domain"/>
    <property type="match status" value="1"/>
</dbReference>
<dbReference type="PANTHER" id="PTHR23324:SF83">
    <property type="entry name" value="SEC14-LIKE PROTEIN 2"/>
    <property type="match status" value="1"/>
</dbReference>
<protein>
    <recommendedName>
        <fullName evidence="4">Phosphatidylinositol transfer protein sec14</fullName>
    </recommendedName>
</protein>